<evidence type="ECO:0008006" key="4">
    <source>
        <dbReference type="Google" id="ProtNLM"/>
    </source>
</evidence>
<accession>A0A1C5ITD1</accession>
<gene>
    <name evidence="2" type="ORF">GA0074704_3785</name>
</gene>
<feature type="compositionally biased region" description="Basic and acidic residues" evidence="1">
    <location>
        <begin position="93"/>
        <end position="103"/>
    </location>
</feature>
<evidence type="ECO:0000313" key="3">
    <source>
        <dbReference type="Proteomes" id="UP000198210"/>
    </source>
</evidence>
<dbReference type="RefSeq" id="WP_197697550.1">
    <property type="nucleotide sequence ID" value="NZ_JBHLYF010000023.1"/>
</dbReference>
<name>A0A1C5ITD1_9ACTN</name>
<protein>
    <recommendedName>
        <fullName evidence="4">DUF1622 domain-containing protein</fullName>
    </recommendedName>
</protein>
<sequence length="103" mass="10721">MIATVVAAAGLFSGLAVLVGTGSWRTALRVLLDLLTAAGLLRLGVDQSWTDLAGAAAIVGLRRVLWSVLAAGPRTPLFRRSGGGNDHSWTALREPEESGRITA</sequence>
<dbReference type="AlphaFoldDB" id="A0A1C5ITD1"/>
<keyword evidence="3" id="KW-1185">Reference proteome</keyword>
<dbReference type="EMBL" id="LT607751">
    <property type="protein sequence ID" value="SCG61565.1"/>
    <property type="molecule type" value="Genomic_DNA"/>
</dbReference>
<organism evidence="2 3">
    <name type="scientific">Micromonospora siamensis</name>
    <dbReference type="NCBI Taxonomy" id="299152"/>
    <lineage>
        <taxon>Bacteria</taxon>
        <taxon>Bacillati</taxon>
        <taxon>Actinomycetota</taxon>
        <taxon>Actinomycetes</taxon>
        <taxon>Micromonosporales</taxon>
        <taxon>Micromonosporaceae</taxon>
        <taxon>Micromonospora</taxon>
    </lineage>
</organism>
<evidence type="ECO:0000256" key="1">
    <source>
        <dbReference type="SAM" id="MobiDB-lite"/>
    </source>
</evidence>
<evidence type="ECO:0000313" key="2">
    <source>
        <dbReference type="EMBL" id="SCG61565.1"/>
    </source>
</evidence>
<dbReference type="Proteomes" id="UP000198210">
    <property type="component" value="Chromosome I"/>
</dbReference>
<feature type="region of interest" description="Disordered" evidence="1">
    <location>
        <begin position="81"/>
        <end position="103"/>
    </location>
</feature>
<reference evidence="2 3" key="1">
    <citation type="submission" date="2016-06" db="EMBL/GenBank/DDBJ databases">
        <authorList>
            <person name="Kjaerup R.B."/>
            <person name="Dalgaard T.S."/>
            <person name="Juul-Madsen H.R."/>
        </authorList>
    </citation>
    <scope>NUCLEOTIDE SEQUENCE [LARGE SCALE GENOMIC DNA]</scope>
    <source>
        <strain evidence="2 3">DSM 45097</strain>
    </source>
</reference>
<proteinExistence type="predicted"/>